<accession>A0ABM3N5W5</accession>
<name>A0ABM3N5W5_GALME</name>
<proteinExistence type="predicted"/>
<keyword evidence="1" id="KW-1185">Reference proteome</keyword>
<evidence type="ECO:0000313" key="1">
    <source>
        <dbReference type="Proteomes" id="UP001652740"/>
    </source>
</evidence>
<gene>
    <name evidence="2" type="primary">LOC128202481</name>
</gene>
<dbReference type="Proteomes" id="UP001652740">
    <property type="component" value="Unplaced"/>
</dbReference>
<reference evidence="2" key="1">
    <citation type="submission" date="2025-08" db="UniProtKB">
        <authorList>
            <consortium name="RefSeq"/>
        </authorList>
    </citation>
    <scope>IDENTIFICATION</scope>
    <source>
        <tissue evidence="2">Whole larvae</tissue>
    </source>
</reference>
<protein>
    <submittedName>
        <fullName evidence="2">Uncharacterized protein LOC128202481</fullName>
    </submittedName>
</protein>
<dbReference type="GeneID" id="128202481"/>
<dbReference type="RefSeq" id="XP_052758964.1">
    <property type="nucleotide sequence ID" value="XM_052903004.1"/>
</dbReference>
<evidence type="ECO:0000313" key="2">
    <source>
        <dbReference type="RefSeq" id="XP_052758964.1"/>
    </source>
</evidence>
<organism evidence="1 2">
    <name type="scientific">Galleria mellonella</name>
    <name type="common">Greater wax moth</name>
    <dbReference type="NCBI Taxonomy" id="7137"/>
    <lineage>
        <taxon>Eukaryota</taxon>
        <taxon>Metazoa</taxon>
        <taxon>Ecdysozoa</taxon>
        <taxon>Arthropoda</taxon>
        <taxon>Hexapoda</taxon>
        <taxon>Insecta</taxon>
        <taxon>Pterygota</taxon>
        <taxon>Neoptera</taxon>
        <taxon>Endopterygota</taxon>
        <taxon>Lepidoptera</taxon>
        <taxon>Glossata</taxon>
        <taxon>Ditrysia</taxon>
        <taxon>Pyraloidea</taxon>
        <taxon>Pyralidae</taxon>
        <taxon>Galleriinae</taxon>
        <taxon>Galleria</taxon>
    </lineage>
</organism>
<sequence>MRMQLYYFMYTIATTNNSFTLTVLHIQMAFLMNEYLTSETARDALLAATPQLKLLNRVSKTWNVSHGNILGPTDGVYTVHWRVNKLVPGVPLYGIVLYCVATGRCERRRGSGASGGGTSRADC</sequence>